<protein>
    <submittedName>
        <fullName evidence="1">Uncharacterized protein</fullName>
    </submittedName>
</protein>
<reference evidence="1" key="2">
    <citation type="journal article" date="2015" name="Fish Shellfish Immunol.">
        <title>Early steps in the European eel (Anguilla anguilla)-Vibrio vulnificus interaction in the gills: Role of the RtxA13 toxin.</title>
        <authorList>
            <person name="Callol A."/>
            <person name="Pajuelo D."/>
            <person name="Ebbesson L."/>
            <person name="Teles M."/>
            <person name="MacKenzie S."/>
            <person name="Amaro C."/>
        </authorList>
    </citation>
    <scope>NUCLEOTIDE SEQUENCE</scope>
</reference>
<evidence type="ECO:0000313" key="1">
    <source>
        <dbReference type="EMBL" id="JAH72634.1"/>
    </source>
</evidence>
<organism evidence="1">
    <name type="scientific">Anguilla anguilla</name>
    <name type="common">European freshwater eel</name>
    <name type="synonym">Muraena anguilla</name>
    <dbReference type="NCBI Taxonomy" id="7936"/>
    <lineage>
        <taxon>Eukaryota</taxon>
        <taxon>Metazoa</taxon>
        <taxon>Chordata</taxon>
        <taxon>Craniata</taxon>
        <taxon>Vertebrata</taxon>
        <taxon>Euteleostomi</taxon>
        <taxon>Actinopterygii</taxon>
        <taxon>Neopterygii</taxon>
        <taxon>Teleostei</taxon>
        <taxon>Anguilliformes</taxon>
        <taxon>Anguillidae</taxon>
        <taxon>Anguilla</taxon>
    </lineage>
</organism>
<sequence>MNSIPITLLVNKTVKQCNM</sequence>
<proteinExistence type="predicted"/>
<name>A0A0E9V3B3_ANGAN</name>
<dbReference type="EMBL" id="GBXM01035943">
    <property type="protein sequence ID" value="JAH72634.1"/>
    <property type="molecule type" value="Transcribed_RNA"/>
</dbReference>
<accession>A0A0E9V3B3</accession>
<reference evidence="1" key="1">
    <citation type="submission" date="2014-11" db="EMBL/GenBank/DDBJ databases">
        <authorList>
            <person name="Amaro Gonzalez C."/>
        </authorList>
    </citation>
    <scope>NUCLEOTIDE SEQUENCE</scope>
</reference>
<dbReference type="AlphaFoldDB" id="A0A0E9V3B3"/>